<keyword evidence="2" id="KW-1185">Reference proteome</keyword>
<evidence type="ECO:0008006" key="3">
    <source>
        <dbReference type="Google" id="ProtNLM"/>
    </source>
</evidence>
<gene>
    <name evidence="1" type="ORF">FNJ47_31725</name>
</gene>
<sequence length="73" mass="8627">MPYRSESHRPHQAMRCAICDGKFGLVRHYSWRTQLCSRKCVDQFRARRQIDGNWLGWLPISLDRALERPARAA</sequence>
<evidence type="ECO:0000313" key="1">
    <source>
        <dbReference type="EMBL" id="NEV00263.1"/>
    </source>
</evidence>
<proteinExistence type="predicted"/>
<evidence type="ECO:0000313" key="2">
    <source>
        <dbReference type="Proteomes" id="UP000468531"/>
    </source>
</evidence>
<name>A0A6P1BRN2_9BRAD</name>
<comment type="caution">
    <text evidence="1">The sequence shown here is derived from an EMBL/GenBank/DDBJ whole genome shotgun (WGS) entry which is preliminary data.</text>
</comment>
<dbReference type="AlphaFoldDB" id="A0A6P1BRN2"/>
<protein>
    <recommendedName>
        <fullName evidence="3">DUF2256 domain-containing protein</fullName>
    </recommendedName>
</protein>
<accession>A0A6P1BRN2</accession>
<dbReference type="EMBL" id="VKHP01000169">
    <property type="protein sequence ID" value="NEV00263.1"/>
    <property type="molecule type" value="Genomic_DNA"/>
</dbReference>
<dbReference type="Proteomes" id="UP000468531">
    <property type="component" value="Unassembled WGS sequence"/>
</dbReference>
<reference evidence="1 2" key="1">
    <citation type="journal article" date="2020" name="Arch. Microbiol.">
        <title>Bradyrhizobium uaiense sp. nov., a new highly efficient cowpea symbiont.</title>
        <authorList>
            <person name="Cabral Michel D."/>
            <person name="Azarias Guimaraes A."/>
            <person name="Martins da Costa E."/>
            <person name="Soares de Carvalho T."/>
            <person name="Balsanelli E."/>
            <person name="Willems A."/>
            <person name="Maltempi de Souza E."/>
            <person name="de Souza Moreira F.M."/>
        </authorList>
    </citation>
    <scope>NUCLEOTIDE SEQUENCE [LARGE SCALE GENOMIC DNA]</scope>
    <source>
        <strain evidence="1 2">UFLA 03-164</strain>
    </source>
</reference>
<organism evidence="1 2">
    <name type="scientific">Bradyrhizobium uaiense</name>
    <dbReference type="NCBI Taxonomy" id="2594946"/>
    <lineage>
        <taxon>Bacteria</taxon>
        <taxon>Pseudomonadati</taxon>
        <taxon>Pseudomonadota</taxon>
        <taxon>Alphaproteobacteria</taxon>
        <taxon>Hyphomicrobiales</taxon>
        <taxon>Nitrobacteraceae</taxon>
        <taxon>Bradyrhizobium</taxon>
    </lineage>
</organism>